<evidence type="ECO:0000313" key="2">
    <source>
        <dbReference type="EMBL" id="GBG28239.1"/>
    </source>
</evidence>
<reference evidence="2 3" key="1">
    <citation type="submission" date="2017-12" db="EMBL/GenBank/DDBJ databases">
        <title>Sequencing, de novo assembly and annotation of complete genome of a new Thraustochytrid species, strain FCC1311.</title>
        <authorList>
            <person name="Sedici K."/>
            <person name="Godart F."/>
            <person name="Aiese Cigliano R."/>
            <person name="Sanseverino W."/>
            <person name="Barakat M."/>
            <person name="Ortet P."/>
            <person name="Marechal E."/>
            <person name="Cagnac O."/>
            <person name="Amato A."/>
        </authorList>
    </citation>
    <scope>NUCLEOTIDE SEQUENCE [LARGE SCALE GENOMIC DNA]</scope>
</reference>
<name>A0A2R5GD57_9STRA</name>
<dbReference type="GO" id="GO:0035556">
    <property type="term" value="P:intracellular signal transduction"/>
    <property type="evidence" value="ECO:0007669"/>
    <property type="project" value="InterPro"/>
</dbReference>
<proteinExistence type="predicted"/>
<feature type="domain" description="Guanylate cyclase" evidence="1">
    <location>
        <begin position="1"/>
        <end position="161"/>
    </location>
</feature>
<dbReference type="EMBL" id="BEYU01000040">
    <property type="protein sequence ID" value="GBG28239.1"/>
    <property type="molecule type" value="Genomic_DNA"/>
</dbReference>
<dbReference type="SUPFAM" id="SSF55073">
    <property type="entry name" value="Nucleotide cyclase"/>
    <property type="match status" value="6"/>
</dbReference>
<feature type="domain" description="Guanylate cyclase" evidence="1">
    <location>
        <begin position="1018"/>
        <end position="1184"/>
    </location>
</feature>
<protein>
    <submittedName>
        <fullName evidence="2">Adenylate cyclase type 10</fullName>
    </submittedName>
</protein>
<organism evidence="2 3">
    <name type="scientific">Hondaea fermentalgiana</name>
    <dbReference type="NCBI Taxonomy" id="2315210"/>
    <lineage>
        <taxon>Eukaryota</taxon>
        <taxon>Sar</taxon>
        <taxon>Stramenopiles</taxon>
        <taxon>Bigyra</taxon>
        <taxon>Labyrinthulomycetes</taxon>
        <taxon>Thraustochytrida</taxon>
        <taxon>Thraustochytriidae</taxon>
        <taxon>Hondaea</taxon>
    </lineage>
</organism>
<dbReference type="PANTHER" id="PTHR47455">
    <property type="entry name" value="ADENYLYL CYCLASE BETA"/>
    <property type="match status" value="1"/>
</dbReference>
<comment type="caution">
    <text evidence="2">The sequence shown here is derived from an EMBL/GenBank/DDBJ whole genome shotgun (WGS) entry which is preliminary data.</text>
</comment>
<dbReference type="InParanoid" id="A0A2R5GD57"/>
<evidence type="ECO:0000313" key="3">
    <source>
        <dbReference type="Proteomes" id="UP000241890"/>
    </source>
</evidence>
<dbReference type="InterPro" id="IPR001054">
    <property type="entry name" value="A/G_cyclase"/>
</dbReference>
<dbReference type="InterPro" id="IPR029787">
    <property type="entry name" value="Nucleotide_cyclase"/>
</dbReference>
<accession>A0A2R5GD57</accession>
<feature type="domain" description="Guanylate cyclase" evidence="1">
    <location>
        <begin position="1453"/>
        <end position="1487"/>
    </location>
</feature>
<dbReference type="Proteomes" id="UP000241890">
    <property type="component" value="Unassembled WGS sequence"/>
</dbReference>
<feature type="domain" description="Guanylate cyclase" evidence="1">
    <location>
        <begin position="435"/>
        <end position="474"/>
    </location>
</feature>
<dbReference type="Gene3D" id="3.30.70.1230">
    <property type="entry name" value="Nucleotide cyclase"/>
    <property type="match status" value="5"/>
</dbReference>
<dbReference type="PROSITE" id="PS50125">
    <property type="entry name" value="GUANYLATE_CYCLASE_2"/>
    <property type="match status" value="4"/>
</dbReference>
<keyword evidence="3" id="KW-1185">Reference proteome</keyword>
<sequence>MKGFTKLAQNMPRTRGNDSILFIDESWKASKIDASSEFTSAVLAEYWGLVIMYANKFSGDVIKFLGDAVQIVFPVRPLFSHIVNEAEAEKLCQDRALLFALELMRALEFFEISSLEVGTNKMKLKIGLAFGDMSFRVVGGVLSRCEFVLSGPAAAKAADLSSRAKDDETVAELGFGSVDSLETAVSAKAQFVRLRMSDKFPEVEALYHTLTQTEDYYNVSVNMNPYLSGNALHNEYQDRGIDSFARFQKLVAKRASQRSQAPRPSQISLPEFSVQSTSSSIFKFNNVKLNAATRSRCSSSQLSSAISNTSQTGEALVQSEHMIPLLSQFVPMCALSQIVAGCHNAQLGHRFCSVLFISIKNYDPEAPEEAQTALIHQATCLVQSAIYSNRGDLRQVAVDDKGLVLIAVFGLAAEAPELPGFSAALQVKKEFAAAGIKAGLGLTTGSCHYGPTGADTRAEYAVVGSTVNLSARLMGKAVGALSAKSTRFCNLLIDANTFKGLPLSCTTDFIHAALRVKGVDEAVEIYFPIDEGCTLKILQDDFTIQCLALCRDPEIVRVSAATHKRMRRSSSSVSNFFVADIFRITLGMKQPESVREVLKYITVMGVVNRRIDAGILYAIIPSHAVRTDLNEALEALEKELEIIEDSGDQVYLVRNVEKHIRPLYQTLMRSFRHQLHRELAEIYQDQLLHGHLRQIPRNSLHEMIGSHYALAGVDFHLQAAEFLNEGLRRQYATDPKSAEATVQRSQRLVHGSGLKMEACEGVIMKHNFSESANTVNCTLTELTKDKAEEEYQLSREDASVSQYFRVALYNPLTSKHFLQSLAQLDLASSRLHAGQKTSVERSTSLAESILELVGYTLSSRMDAAAEIRRASIVSGDDNDDSGGLSRWLGEAKTNSRQDGSDNRDHHGVSFKFNPRDLISGKHDEAFADAERSACARRIQRWLRERKLKYARWLWKRRLMRTKADLRKMSTPNDRNAQQQLYETEEKLCALTPMYLQWLLRTKGPESLKPETCHRIEGVVAFVDMKGFTNLAQYLAKKNAVDATGSSVFLDQDLNINLSSELTNVVLGKYWELVIMYAHKFQGSVLKYLGDAVQIIFPIEPLFTNVADPEEAASSCQNRGLMFTLELLRALEFFEIASLDLGTSRMSLKIGLAYGKMSVRVLGGVASRCEFVLSGETSELAAELSGKANHDEAIVHESIAIAKEMLPRNRRDASFVRVKVGPKYPKVADLYQYLTQTGDYFDASLYKNPYKDDDEEGESTVELLEGVRALNHAQHLAVARAKERRASLRHLSSISSLGSAGASRFNASGSSISMRLKEIEDAIETKSQQDRSAALSFDVLGRFVPICALSQIAAGCHTSQLGQGYCAVLFIEISNYDPTATEEYQTIFMQVAMTLAQVAIYQHLGDLRQVAVDDKGLVIIGMFGISAANAEASAFDAAMQIKASYAREGIVAAIGIASGACHFGPTGAATRNEYAVVGSTVNLSARLMARASKAANYFHTKSFILTDHTTFLGLPAHCATKFATSNVKVKGFERAIQVFSPLDRRESLEDLKDMDVPKHLGFERETRIVKVTHVTKRSAVSFRERQKRSGFVADIHRLTVGLERSESVQEVLKHVAVMGVVNPRIDVTILYSVIQSVSVCSDLSYSLQVLENDLQILQDAGNQVYMVRSATQHVKPLYETLMQSFRTRLHQDLATIYEKQVRNDNLKDFAKDSLHVIVGSHYALAGVEHHLKAAEYLNKGLSKIAHHDLSYAALLARRSRKLVQGWQRKQQAKAEKAKAMSMYLVGGCELKSNNYEQSFGAFVAGLRCYGALKPLLKPRCKSNATCRLLHESAPNCNCLLLRPRMRAYLFVHHTEDAHSSTYYLRGMKVESPRGSNFHLTPFECANLSSAQPRHSNSSVCVLEEMSEEETLKRYQMVDRDSTVQSFYQIYIHDAAVAKLVLHMLAQLAKVSSMMEVKSAGQVRSTSFTQHTQDTLTTTRSKIEFHEENIEFRTVPSDQAADKGLDPKSELGASVRIQRFLRKAQQSDARKKFAAQYRHAVGTLEDPDAEPLPPMHLGESRAKVIELTSNFLQWTLSSKSVRECKAPYSSTFETVVVHIYVEGLTEFARHVTRARHAMDRSILEGEESTAPKVPRSGLSPEVVTRFWEFLIGQIRTFQGDAIKILDDSVQVIFPVEPLFSHINKSHLARTKCQSRGLLFALDLMHKLNTFEIDRDVLAKDHMRTKLGIAFGKAQLHIAGSRMRHEVLLSGEAPALALDLCVQAHGSETLVHESITDVKDRVVLSKTFVRLRMDVTQPTTKLLYERLVEARDYLKLAQADAPYMTGSAHKRDRSDVPSFNGLEVTNTRRSMRLGKSESFRSPVPIAMNATLAGESTHDSTEYDTPQAIRGRALSDRRLSDATTRGRQGNARIAALSRFVPRRVVVELLAGCFVAQLESCHATVLTIIVSDGSCALEDKVDTLSMSIAISIVDSVVGEFLGDFMRAWLDHKGLNMTISFGNGAYGTENEGLEAALKVRDMLRAEGFKVALGLASGLCKIGVVGSAARCAYSVVGGVPRLSARLADRATSLWAITDAKPLIIVDQSTFYCLPPCLDTRFVASEIFPRGFERNLQIFFPLDPDETMDSLRDGEVIAHLSIVRAPLCVRVRDILNHDESDSRWRRQHGGFVADISRLTVGLDRAEAVQTTLKYIAVMGVVDPRIDAEVLYSLMPVSAAQDVQYALEALQTDFQILRHVHKNSYSINDVDNRIQYLYENLLLSYRMEVHRRLGNAYTEHLTLGTLADIPKQNMQIIIGSHFAHAGPHSHLDACSHFNQASTLVSSQDPLYGTRLAARSYKLADSWLDTQFDKAENTLAKAQFLIGKMEKRMGNLRNSFNAFVTCLRSFAQLAPLLHPPCKSAEKCNQEQGSLDTCDCYRLATNARAILFIHHAPDPYSRFQFRCLEVISTESSFLINPLDCSVVESFEKDQDQAPHNCHLQPLDMDTVMAFYKLQKKRAARFRFYRLVIMHRQTTQLILGSFIQMASITLRLKAMEYLKESFRPPSSRFIPSHLSDDEDDEPVVTLQQSRMCAIM</sequence>
<dbReference type="PANTHER" id="PTHR47455:SF1">
    <property type="entry name" value="GUANYLATE CYCLASE DOMAIN-CONTAINING PROTEIN"/>
    <property type="match status" value="1"/>
</dbReference>
<gene>
    <name evidence="2" type="ORF">FCC1311_044622</name>
</gene>
<dbReference type="GO" id="GO:0009190">
    <property type="term" value="P:cyclic nucleotide biosynthetic process"/>
    <property type="evidence" value="ECO:0007669"/>
    <property type="project" value="InterPro"/>
</dbReference>
<evidence type="ECO:0000259" key="1">
    <source>
        <dbReference type="PROSITE" id="PS50125"/>
    </source>
</evidence>